<protein>
    <submittedName>
        <fullName evidence="5">Nucleolar protein 9-like isoform X4</fullName>
    </submittedName>
</protein>
<evidence type="ECO:0000313" key="5">
    <source>
        <dbReference type="RefSeq" id="XP_014661955.1"/>
    </source>
</evidence>
<dbReference type="InterPro" id="IPR001313">
    <property type="entry name" value="Pumilio_RNA-bd_rpt"/>
</dbReference>
<dbReference type="PANTHER" id="PTHR13102:SF0">
    <property type="entry name" value="NUCLEOLAR PROTEIN 9"/>
    <property type="match status" value="1"/>
</dbReference>
<feature type="repeat" description="Pumilio" evidence="2">
    <location>
        <begin position="319"/>
        <end position="355"/>
    </location>
</feature>
<feature type="region of interest" description="Disordered" evidence="3">
    <location>
        <begin position="195"/>
        <end position="216"/>
    </location>
</feature>
<evidence type="ECO:0000256" key="3">
    <source>
        <dbReference type="SAM" id="MobiDB-lite"/>
    </source>
</evidence>
<name>A0ABM1DPT4_PRICU</name>
<reference evidence="5" key="1">
    <citation type="submission" date="2025-08" db="UniProtKB">
        <authorList>
            <consortium name="RefSeq"/>
        </authorList>
    </citation>
    <scope>IDENTIFICATION</scope>
</reference>
<dbReference type="Pfam" id="PF22493">
    <property type="entry name" value="PUF_NOP9"/>
    <property type="match status" value="1"/>
</dbReference>
<feature type="compositionally biased region" description="Basic and acidic residues" evidence="3">
    <location>
        <begin position="201"/>
        <end position="216"/>
    </location>
</feature>
<gene>
    <name evidence="5" type="primary">LOC106805006</name>
</gene>
<keyword evidence="4" id="KW-1185">Reference proteome</keyword>
<dbReference type="Gene3D" id="1.25.10.10">
    <property type="entry name" value="Leucine-rich Repeat Variant"/>
    <property type="match status" value="2"/>
</dbReference>
<dbReference type="InterPro" id="IPR016024">
    <property type="entry name" value="ARM-type_fold"/>
</dbReference>
<dbReference type="Pfam" id="PF00806">
    <property type="entry name" value="PUF"/>
    <property type="match status" value="2"/>
</dbReference>
<dbReference type="RefSeq" id="XP_014661955.1">
    <property type="nucleotide sequence ID" value="XM_014806469.1"/>
</dbReference>
<dbReference type="Proteomes" id="UP000695022">
    <property type="component" value="Unplaced"/>
</dbReference>
<feature type="region of interest" description="Disordered" evidence="3">
    <location>
        <begin position="1"/>
        <end position="26"/>
    </location>
</feature>
<organism evidence="4 5">
    <name type="scientific">Priapulus caudatus</name>
    <name type="common">Priapulid worm</name>
    <dbReference type="NCBI Taxonomy" id="37621"/>
    <lineage>
        <taxon>Eukaryota</taxon>
        <taxon>Metazoa</taxon>
        <taxon>Ecdysozoa</taxon>
        <taxon>Scalidophora</taxon>
        <taxon>Priapulida</taxon>
        <taxon>Priapulimorpha</taxon>
        <taxon>Priapulimorphida</taxon>
        <taxon>Priapulidae</taxon>
        <taxon>Priapulus</taxon>
    </lineage>
</organism>
<evidence type="ECO:0000256" key="2">
    <source>
        <dbReference type="PROSITE-ProRule" id="PRU00317"/>
    </source>
</evidence>
<keyword evidence="1" id="KW-0677">Repeat</keyword>
<dbReference type="InterPro" id="IPR011989">
    <property type="entry name" value="ARM-like"/>
</dbReference>
<dbReference type="SUPFAM" id="SSF48371">
    <property type="entry name" value="ARM repeat"/>
    <property type="match status" value="2"/>
</dbReference>
<feature type="repeat" description="Pumilio" evidence="2">
    <location>
        <begin position="471"/>
        <end position="506"/>
    </location>
</feature>
<proteinExistence type="predicted"/>
<dbReference type="PROSITE" id="PS50302">
    <property type="entry name" value="PUM"/>
    <property type="match status" value="2"/>
</dbReference>
<dbReference type="SMART" id="SM00025">
    <property type="entry name" value="Pumilio"/>
    <property type="match status" value="5"/>
</dbReference>
<dbReference type="PANTHER" id="PTHR13102">
    <property type="entry name" value="NUCLEOLAR PROTEIN 9"/>
    <property type="match status" value="1"/>
</dbReference>
<evidence type="ECO:0000313" key="4">
    <source>
        <dbReference type="Proteomes" id="UP000695022"/>
    </source>
</evidence>
<accession>A0ABM1DPT4</accession>
<dbReference type="InterPro" id="IPR040000">
    <property type="entry name" value="NOP9"/>
</dbReference>
<sequence>MAAHTQSRKSAQRSKAHTFIKGSEPQHYDTPKLGYLDESTMGYYKRVQQQLAEDEFPSEDEKVIFVRNVMNETAGEEIKLGQNQTVSRILEQLLGIASPEQISRFLDGLLTDSTTACTDRILSHVTQTVLILSANLLRSAAVEIHIKEAISKNIGKLSEAMLVDIVGNTGHSYATHIVRTLLEVLTGVKVSHKLSSRSRSKRQEEKASHVPETNEKAEEEITSNFKGLFQQFCTQLPCKEVFENSLTSEITSPVLQTLLFVLHEYENAQCQDVCKKLLKHMKRCNGLPEYSCDRLASRVVECLLSVASEKQIVRIYDKHLEPRLVELALHPVGNFVIQSLIQHSSQEQAVMKAFHCYEPERRVHVAPLILTMSTYETYFKLEEGGENNTTENKKVDESTDVALERQTLHGSVLLQHLLSFENTASIVASLLNLKPRDLAAMACDQSGSHVIDALARSAAVGEKSRDGLITQMKGQFVHVTMDKYGSRTLESIWSTATLKQKTSIAAELSARVDQLSSDRFGRYAVRNCALQHFKQRRKDWDEVQTRTSKKRKMFNDIIGVTGHGKLNAKKSK</sequence>
<dbReference type="GeneID" id="106805006"/>
<feature type="compositionally biased region" description="Basic residues" evidence="3">
    <location>
        <begin position="1"/>
        <end position="18"/>
    </location>
</feature>
<evidence type="ECO:0000256" key="1">
    <source>
        <dbReference type="ARBA" id="ARBA00022737"/>
    </source>
</evidence>